<keyword evidence="10" id="KW-1185">Reference proteome</keyword>
<evidence type="ECO:0000256" key="4">
    <source>
        <dbReference type="ARBA" id="ARBA00022737"/>
    </source>
</evidence>
<keyword evidence="4" id="KW-0677">Repeat</keyword>
<organism evidence="9 10">
    <name type="scientific">[Candida] arabinofermentans NRRL YB-2248</name>
    <dbReference type="NCBI Taxonomy" id="983967"/>
    <lineage>
        <taxon>Eukaryota</taxon>
        <taxon>Fungi</taxon>
        <taxon>Dikarya</taxon>
        <taxon>Ascomycota</taxon>
        <taxon>Saccharomycotina</taxon>
        <taxon>Pichiomycetes</taxon>
        <taxon>Pichiales</taxon>
        <taxon>Pichiaceae</taxon>
        <taxon>Ogataea</taxon>
        <taxon>Ogataea/Candida clade</taxon>
    </lineage>
</organism>
<evidence type="ECO:0000256" key="6">
    <source>
        <dbReference type="ARBA" id="ARBA00025767"/>
    </source>
</evidence>
<reference evidence="10" key="1">
    <citation type="submission" date="2016-04" db="EMBL/GenBank/DDBJ databases">
        <title>Comparative genomics of biotechnologically important yeasts.</title>
        <authorList>
            <consortium name="DOE Joint Genome Institute"/>
            <person name="Riley R."/>
            <person name="Haridas S."/>
            <person name="Wolfe K.H."/>
            <person name="Lopes M.R."/>
            <person name="Hittinger C.T."/>
            <person name="Goker M."/>
            <person name="Salamov A."/>
            <person name="Wisecaver J."/>
            <person name="Long T.M."/>
            <person name="Aerts A.L."/>
            <person name="Barry K."/>
            <person name="Choi C."/>
            <person name="Clum A."/>
            <person name="Coughlan A.Y."/>
            <person name="Deshpande S."/>
            <person name="Douglass A.P."/>
            <person name="Hanson S.J."/>
            <person name="Klenk H.-P."/>
            <person name="Labutti K."/>
            <person name="Lapidus A."/>
            <person name="Lindquist E."/>
            <person name="Lipzen A."/>
            <person name="Meier-Kolthoff J.P."/>
            <person name="Ohm R.A."/>
            <person name="Otillar R.P."/>
            <person name="Pangilinan J."/>
            <person name="Peng Y."/>
            <person name="Rokas A."/>
            <person name="Rosa C.A."/>
            <person name="Scheuner C."/>
            <person name="Sibirny A.A."/>
            <person name="Slot J.C."/>
            <person name="Stielow J.B."/>
            <person name="Sun H."/>
            <person name="Kurtzman C.P."/>
            <person name="Blackwell M."/>
            <person name="Grigoriev I.V."/>
            <person name="Jeffries T.W."/>
        </authorList>
    </citation>
    <scope>NUCLEOTIDE SEQUENCE [LARGE SCALE GENOMIC DNA]</scope>
    <source>
        <strain evidence="10">NRRL YB-2248</strain>
    </source>
</reference>
<keyword evidence="5" id="KW-0539">Nucleus</keyword>
<dbReference type="Gene3D" id="2.130.10.10">
    <property type="entry name" value="YVTN repeat-like/Quinoprotein amine dehydrogenase"/>
    <property type="match status" value="1"/>
</dbReference>
<feature type="compositionally biased region" description="Acidic residues" evidence="8">
    <location>
        <begin position="210"/>
        <end position="231"/>
    </location>
</feature>
<comment type="subcellular location">
    <subcellularLocation>
        <location evidence="1">Nucleus</location>
        <location evidence="1">Nucleolus</location>
    </subcellularLocation>
</comment>
<feature type="compositionally biased region" description="Polar residues" evidence="8">
    <location>
        <begin position="237"/>
        <end position="250"/>
    </location>
</feature>
<evidence type="ECO:0000313" key="10">
    <source>
        <dbReference type="Proteomes" id="UP000094801"/>
    </source>
</evidence>
<proteinExistence type="inferred from homology"/>
<dbReference type="EMBL" id="KV453847">
    <property type="protein sequence ID" value="ODV87950.1"/>
    <property type="molecule type" value="Genomic_DNA"/>
</dbReference>
<feature type="region of interest" description="Disordered" evidence="8">
    <location>
        <begin position="53"/>
        <end position="183"/>
    </location>
</feature>
<feature type="compositionally biased region" description="Acidic residues" evidence="8">
    <location>
        <begin position="138"/>
        <end position="158"/>
    </location>
</feature>
<gene>
    <name evidence="9" type="ORF">CANARDRAFT_26125</name>
</gene>
<dbReference type="GO" id="GO:0032040">
    <property type="term" value="C:small-subunit processome"/>
    <property type="evidence" value="ECO:0007669"/>
    <property type="project" value="TreeGrafter"/>
</dbReference>
<evidence type="ECO:0000256" key="7">
    <source>
        <dbReference type="PROSITE-ProRule" id="PRU00221"/>
    </source>
</evidence>
<dbReference type="AlphaFoldDB" id="A0A1E4T867"/>
<dbReference type="PROSITE" id="PS50082">
    <property type="entry name" value="WD_REPEATS_2"/>
    <property type="match status" value="1"/>
</dbReference>
<feature type="region of interest" description="Disordered" evidence="8">
    <location>
        <begin position="203"/>
        <end position="250"/>
    </location>
</feature>
<dbReference type="GO" id="GO:0006364">
    <property type="term" value="P:rRNA processing"/>
    <property type="evidence" value="ECO:0007669"/>
    <property type="project" value="UniProtKB-KW"/>
</dbReference>
<dbReference type="Proteomes" id="UP000094801">
    <property type="component" value="Unassembled WGS sequence"/>
</dbReference>
<dbReference type="PANTHER" id="PTHR18359:SF0">
    <property type="entry name" value="U3 SMALL NUCLEOLAR RNA-ASSOCIATED PROTEIN 18 HOMOLOG"/>
    <property type="match status" value="1"/>
</dbReference>
<evidence type="ECO:0000256" key="3">
    <source>
        <dbReference type="ARBA" id="ARBA00022574"/>
    </source>
</evidence>
<dbReference type="InterPro" id="IPR045161">
    <property type="entry name" value="Utp18"/>
</dbReference>
<evidence type="ECO:0000256" key="1">
    <source>
        <dbReference type="ARBA" id="ARBA00004604"/>
    </source>
</evidence>
<dbReference type="InterPro" id="IPR001680">
    <property type="entry name" value="WD40_rpt"/>
</dbReference>
<feature type="compositionally biased region" description="Acidic residues" evidence="8">
    <location>
        <begin position="96"/>
        <end position="111"/>
    </location>
</feature>
<sequence>MANTKKSGAAKQVKDIVIPEPDAEELYLEKLVFGDNEGFEANLKQIDNLYNYDSQDEDDDVSNQEKLFTYDDSSDDDEYLAGLKNKDDDKSQQSESDSDEDEGDNLADLNDDQLFYVDDSDDEANKDDKMDIDSSESQGEDSESDSDEDSDAWNDSEDERMHVSLLSSDRLKKLRKTEQDDQISGQKYIQRLRSQFERIYPKPEWASKYEEDELKDEQDSDDEQIVDDDNYDNNNNGRSTSDATQSSNPLLQFLKSNQSYNLKDMDKLKLLPPHKIDISRLTDANAKKISKSAIQTLSFHKSHPLLLTGGYDRTLRVYHIDGKVNNLVTSLHLRNSPIQTAAFDINGSIFAGGRRRYMYRWDVENGSIEKISRLYGHEKHQRSFENFKVSSNGKYVGLIGNSGWINILSPKTGQYVKGFKVEGTLIDIDFSQGGVNSNTVLVAVNTAGEVWEFDVENGKVLYKWTDESGLGVTKIKIGGVNNRWISVGNNVGIVNVYDRLKMDGTQQRPKPVGVIENLVTTISSIDFTRDGQVMCIASRDKKDALRLVHLPTCKVFSNWPTSGTPLGKVTAVSFSPNGEMLATGNEAGRVRLWRLNHY</sequence>
<dbReference type="SMART" id="SM00320">
    <property type="entry name" value="WD40"/>
    <property type="match status" value="4"/>
</dbReference>
<dbReference type="STRING" id="983967.A0A1E4T867"/>
<evidence type="ECO:0000256" key="2">
    <source>
        <dbReference type="ARBA" id="ARBA00022552"/>
    </source>
</evidence>
<evidence type="ECO:0000313" key="9">
    <source>
        <dbReference type="EMBL" id="ODV87950.1"/>
    </source>
</evidence>
<evidence type="ECO:0000256" key="5">
    <source>
        <dbReference type="ARBA" id="ARBA00023242"/>
    </source>
</evidence>
<dbReference type="GO" id="GO:0034388">
    <property type="term" value="C:Pwp2p-containing subcomplex of 90S preribosome"/>
    <property type="evidence" value="ECO:0007669"/>
    <property type="project" value="TreeGrafter"/>
</dbReference>
<dbReference type="OrthoDB" id="1935146at2759"/>
<keyword evidence="2" id="KW-0698">rRNA processing</keyword>
<protein>
    <submittedName>
        <fullName evidence="9">Uncharacterized protein</fullName>
    </submittedName>
</protein>
<dbReference type="FunFam" id="2.130.10.10:FF:000660">
    <property type="entry name" value="U3 snoRNP protein"/>
    <property type="match status" value="1"/>
</dbReference>
<dbReference type="Pfam" id="PF00400">
    <property type="entry name" value="WD40"/>
    <property type="match status" value="2"/>
</dbReference>
<feature type="repeat" description="WD" evidence="7">
    <location>
        <begin position="569"/>
        <end position="598"/>
    </location>
</feature>
<dbReference type="PANTHER" id="PTHR18359">
    <property type="entry name" value="WD-REPEAT PROTEIN-RELATED"/>
    <property type="match status" value="1"/>
</dbReference>
<dbReference type="SUPFAM" id="SSF50978">
    <property type="entry name" value="WD40 repeat-like"/>
    <property type="match status" value="1"/>
</dbReference>
<dbReference type="PROSITE" id="PS50294">
    <property type="entry name" value="WD_REPEATS_REGION"/>
    <property type="match status" value="1"/>
</dbReference>
<dbReference type="InterPro" id="IPR015943">
    <property type="entry name" value="WD40/YVTN_repeat-like_dom_sf"/>
</dbReference>
<dbReference type="InterPro" id="IPR036322">
    <property type="entry name" value="WD40_repeat_dom_sf"/>
</dbReference>
<evidence type="ECO:0000256" key="8">
    <source>
        <dbReference type="SAM" id="MobiDB-lite"/>
    </source>
</evidence>
<name>A0A1E4T867_9ASCO</name>
<accession>A0A1E4T867</accession>
<comment type="similarity">
    <text evidence="6">Belongs to the WD repeat UTP18 family.</text>
</comment>
<keyword evidence="3 7" id="KW-0853">WD repeat</keyword>